<proteinExistence type="predicted"/>
<dbReference type="RefSeq" id="WP_166468798.1">
    <property type="nucleotide sequence ID" value="NZ_CP050066.2"/>
</dbReference>
<sequence>METPDGARPMRKVTRPNHGAENSLSAPNPERAEEIRQMVLAHIADQRELLRKLRRKMN</sequence>
<accession>A0A6G9A934</accession>
<name>A0A6G9A934_9BRAD</name>
<evidence type="ECO:0000256" key="1">
    <source>
        <dbReference type="SAM" id="MobiDB-lite"/>
    </source>
</evidence>
<protein>
    <submittedName>
        <fullName evidence="2">Uncharacterized protein</fullName>
    </submittedName>
</protein>
<organism evidence="2 3">
    <name type="scientific">Bradyrhizobium symbiodeficiens</name>
    <dbReference type="NCBI Taxonomy" id="1404367"/>
    <lineage>
        <taxon>Bacteria</taxon>
        <taxon>Pseudomonadati</taxon>
        <taxon>Pseudomonadota</taxon>
        <taxon>Alphaproteobacteria</taxon>
        <taxon>Hyphomicrobiales</taxon>
        <taxon>Nitrobacteraceae</taxon>
        <taxon>Bradyrhizobium</taxon>
    </lineage>
</organism>
<dbReference type="Proteomes" id="UP000500895">
    <property type="component" value="Chromosome"/>
</dbReference>
<evidence type="ECO:0000313" key="2">
    <source>
        <dbReference type="EMBL" id="QIP08836.1"/>
    </source>
</evidence>
<dbReference type="AlphaFoldDB" id="A0A6G9A934"/>
<feature type="region of interest" description="Disordered" evidence="1">
    <location>
        <begin position="1"/>
        <end position="33"/>
    </location>
</feature>
<reference evidence="2 3" key="1">
    <citation type="journal article" date="2020" name="Int. J. Syst. Evol. Microbiol.">
        <title>Description and complete genome sequences of Bradyrhizobium symbiodeficiens sp. nov., a non-symbiotic bacterium associated with legumes native to Canada.</title>
        <authorList>
            <person name="Bromfield E.S.P."/>
            <person name="Cloutier S."/>
            <person name="Nguyen H.D.T."/>
        </authorList>
    </citation>
    <scope>NUCLEOTIDE SEQUENCE [LARGE SCALE GENOMIC DNA]</scope>
    <source>
        <strain evidence="2 3">101S1MB</strain>
    </source>
</reference>
<dbReference type="EMBL" id="CP050066">
    <property type="protein sequence ID" value="QIP08836.1"/>
    <property type="molecule type" value="Genomic_DNA"/>
</dbReference>
<evidence type="ECO:0000313" key="3">
    <source>
        <dbReference type="Proteomes" id="UP000500895"/>
    </source>
</evidence>
<gene>
    <name evidence="2" type="ORF">HAV00_22370</name>
</gene>